<comment type="caution">
    <text evidence="1">The sequence shown here is derived from an EMBL/GenBank/DDBJ whole genome shotgun (WGS) entry which is preliminary data.</text>
</comment>
<dbReference type="Proteomes" id="UP000299102">
    <property type="component" value="Unassembled WGS sequence"/>
</dbReference>
<reference evidence="1 2" key="1">
    <citation type="journal article" date="2019" name="Commun. Biol.">
        <title>The bagworm genome reveals a unique fibroin gene that provides high tensile strength.</title>
        <authorList>
            <person name="Kono N."/>
            <person name="Nakamura H."/>
            <person name="Ohtoshi R."/>
            <person name="Tomita M."/>
            <person name="Numata K."/>
            <person name="Arakawa K."/>
        </authorList>
    </citation>
    <scope>NUCLEOTIDE SEQUENCE [LARGE SCALE GENOMIC DNA]</scope>
</reference>
<name>A0A4C1UUP4_EUMVA</name>
<sequence>MLDIGYDLEAGVDTEAIQHKGIKTFRVSELLRGGALEQADGWAARARSRGTGWPKRAVVTFPRRPCEGAESAALDQYLCRSDDYIVGILFVLIFAANLLERVRAGGGRGGDSSGASRRADLIKGRHKAAACGRSE</sequence>
<protein>
    <submittedName>
        <fullName evidence="1">Uncharacterized protein</fullName>
    </submittedName>
</protein>
<gene>
    <name evidence="1" type="ORF">EVAR_94509_1</name>
</gene>
<dbReference type="EMBL" id="BGZK01000230">
    <property type="protein sequence ID" value="GBP30201.1"/>
    <property type="molecule type" value="Genomic_DNA"/>
</dbReference>
<accession>A0A4C1UUP4</accession>
<proteinExistence type="predicted"/>
<dbReference type="AlphaFoldDB" id="A0A4C1UUP4"/>
<organism evidence="1 2">
    <name type="scientific">Eumeta variegata</name>
    <name type="common">Bagworm moth</name>
    <name type="synonym">Eumeta japonica</name>
    <dbReference type="NCBI Taxonomy" id="151549"/>
    <lineage>
        <taxon>Eukaryota</taxon>
        <taxon>Metazoa</taxon>
        <taxon>Ecdysozoa</taxon>
        <taxon>Arthropoda</taxon>
        <taxon>Hexapoda</taxon>
        <taxon>Insecta</taxon>
        <taxon>Pterygota</taxon>
        <taxon>Neoptera</taxon>
        <taxon>Endopterygota</taxon>
        <taxon>Lepidoptera</taxon>
        <taxon>Glossata</taxon>
        <taxon>Ditrysia</taxon>
        <taxon>Tineoidea</taxon>
        <taxon>Psychidae</taxon>
        <taxon>Oiketicinae</taxon>
        <taxon>Eumeta</taxon>
    </lineage>
</organism>
<evidence type="ECO:0000313" key="1">
    <source>
        <dbReference type="EMBL" id="GBP30201.1"/>
    </source>
</evidence>
<evidence type="ECO:0000313" key="2">
    <source>
        <dbReference type="Proteomes" id="UP000299102"/>
    </source>
</evidence>
<keyword evidence="2" id="KW-1185">Reference proteome</keyword>